<proteinExistence type="predicted"/>
<dbReference type="EMBL" id="PSZM01000034">
    <property type="protein sequence ID" value="PQL93431.1"/>
    <property type="molecule type" value="Genomic_DNA"/>
</dbReference>
<dbReference type="InterPro" id="IPR052158">
    <property type="entry name" value="INH-QAR"/>
</dbReference>
<protein>
    <submittedName>
        <fullName evidence="2">Dimethyladenosine transferase</fullName>
    </submittedName>
</protein>
<dbReference type="AlphaFoldDB" id="A0A2S8AEI3"/>
<organism evidence="2 3">
    <name type="scientific">Apibacter adventoris</name>
    <dbReference type="NCBI Taxonomy" id="1679466"/>
    <lineage>
        <taxon>Bacteria</taxon>
        <taxon>Pseudomonadati</taxon>
        <taxon>Bacteroidota</taxon>
        <taxon>Flavobacteriia</taxon>
        <taxon>Flavobacteriales</taxon>
        <taxon>Weeksellaceae</taxon>
        <taxon>Apibacter</taxon>
    </lineage>
</organism>
<dbReference type="Proteomes" id="UP000238042">
    <property type="component" value="Unassembled WGS sequence"/>
</dbReference>
<gene>
    <name evidence="2" type="ORF">C4S77_04600</name>
</gene>
<dbReference type="PANTHER" id="PTHR43130">
    <property type="entry name" value="ARAC-FAMILY TRANSCRIPTIONAL REGULATOR"/>
    <property type="match status" value="1"/>
</dbReference>
<feature type="domain" description="DJ-1/PfpI" evidence="1">
    <location>
        <begin position="2"/>
        <end position="165"/>
    </location>
</feature>
<sequence>MKEVSILLFKDFETLDVFGPVEIFGRLKDVYSVTFYSLNGGIIKNSHGVNLETVSLEKILQGTDIFLIPGGWGTRKEINNIPLLNNILQISQKSQFILTVCTGSALLAKTGLLNGRIATSNKKAFQWVISNNLNVRWLKKARWNNDGKFYTSSGISSGMDMVLGFISDLHGEKIADTIASEIEYNWQKDKTIDNFSI</sequence>
<dbReference type="CDD" id="cd03139">
    <property type="entry name" value="GATase1_PfpI_2"/>
    <property type="match status" value="1"/>
</dbReference>
<dbReference type="SUPFAM" id="SSF52317">
    <property type="entry name" value="Class I glutamine amidotransferase-like"/>
    <property type="match status" value="1"/>
</dbReference>
<reference evidence="2 3" key="1">
    <citation type="submission" date="2018-02" db="EMBL/GenBank/DDBJ databases">
        <title>Genome sequences of Apibacter spp., gut symbionts of Asian honey bees.</title>
        <authorList>
            <person name="Kwong W.K."/>
            <person name="Steele M.I."/>
            <person name="Moran N.A."/>
        </authorList>
    </citation>
    <scope>NUCLEOTIDE SEQUENCE [LARGE SCALE GENOMIC DNA]</scope>
    <source>
        <strain evidence="3">wkB301</strain>
    </source>
</reference>
<dbReference type="Gene3D" id="3.40.50.880">
    <property type="match status" value="1"/>
</dbReference>
<evidence type="ECO:0000313" key="3">
    <source>
        <dbReference type="Proteomes" id="UP000238042"/>
    </source>
</evidence>
<dbReference type="InterPro" id="IPR002818">
    <property type="entry name" value="DJ-1/PfpI"/>
</dbReference>
<dbReference type="Pfam" id="PF01965">
    <property type="entry name" value="DJ-1_PfpI"/>
    <property type="match status" value="1"/>
</dbReference>
<dbReference type="InterPro" id="IPR029062">
    <property type="entry name" value="Class_I_gatase-like"/>
</dbReference>
<keyword evidence="3" id="KW-1185">Reference proteome</keyword>
<name>A0A2S8AEI3_9FLAO</name>
<dbReference type="PANTHER" id="PTHR43130:SF15">
    <property type="entry name" value="THIJ_PFPI FAMILY PROTEIN (AFU_ORTHOLOGUE AFUA_5G14240)"/>
    <property type="match status" value="1"/>
</dbReference>
<dbReference type="GO" id="GO:0016740">
    <property type="term" value="F:transferase activity"/>
    <property type="evidence" value="ECO:0007669"/>
    <property type="project" value="UniProtKB-KW"/>
</dbReference>
<keyword evidence="2" id="KW-0808">Transferase</keyword>
<evidence type="ECO:0000259" key="1">
    <source>
        <dbReference type="Pfam" id="PF01965"/>
    </source>
</evidence>
<comment type="caution">
    <text evidence="2">The sequence shown here is derived from an EMBL/GenBank/DDBJ whole genome shotgun (WGS) entry which is preliminary data.</text>
</comment>
<evidence type="ECO:0000313" key="2">
    <source>
        <dbReference type="EMBL" id="PQL93431.1"/>
    </source>
</evidence>
<accession>A0A2S8AEI3</accession>
<dbReference type="OrthoDB" id="9803764at2"/>
<dbReference type="RefSeq" id="WP_105246411.1">
    <property type="nucleotide sequence ID" value="NZ_PSZM01000034.1"/>
</dbReference>